<accession>A0A3L6DG18</accession>
<dbReference type="AlphaFoldDB" id="A0A3L6DG18"/>
<proteinExistence type="predicted"/>
<comment type="caution">
    <text evidence="1">The sequence shown here is derived from an EMBL/GenBank/DDBJ whole genome shotgun (WGS) entry which is preliminary data.</text>
</comment>
<name>A0A3L6DG18_MAIZE</name>
<reference evidence="1" key="1">
    <citation type="journal article" date="2018" name="Nat. Genet.">
        <title>Extensive intraspecific gene order and gene structural variations between Mo17 and other maize genomes.</title>
        <authorList>
            <person name="Sun S."/>
            <person name="Zhou Y."/>
            <person name="Chen J."/>
            <person name="Shi J."/>
            <person name="Zhao H."/>
            <person name="Zhao H."/>
            <person name="Song W."/>
            <person name="Zhang M."/>
            <person name="Cui Y."/>
            <person name="Dong X."/>
            <person name="Liu H."/>
            <person name="Ma X."/>
            <person name="Jiao Y."/>
            <person name="Wang B."/>
            <person name="Wei X."/>
            <person name="Stein J.C."/>
            <person name="Glaubitz J.C."/>
            <person name="Lu F."/>
            <person name="Yu G."/>
            <person name="Liang C."/>
            <person name="Fengler K."/>
            <person name="Li B."/>
            <person name="Rafalski A."/>
            <person name="Schnable P.S."/>
            <person name="Ware D.H."/>
            <person name="Buckler E.S."/>
            <person name="Lai J."/>
        </authorList>
    </citation>
    <scope>NUCLEOTIDE SEQUENCE [LARGE SCALE GENOMIC DNA]</scope>
    <source>
        <tissue evidence="1">Seedling</tissue>
    </source>
</reference>
<dbReference type="EMBL" id="NCVQ01000010">
    <property type="protein sequence ID" value="PWZ06461.1"/>
    <property type="molecule type" value="Genomic_DNA"/>
</dbReference>
<sequence>MAGRCGVEQIPACSRPWSRGLDNQGREGRAAAFQGGRGRAARLQGASTRGKKLLPSVAPWMGEGERSLERWIREGGGSGSAPWRRSTLEEGSRSRGAALLCGSGGHGLEEGASVSIAGAEGCARALHFLDRGDMAPVRQHLGKMVAGWGRRSHGREGAVLPALGKKGRTPWLAGLPASRCGEERCHG</sequence>
<dbReference type="Proteomes" id="UP000251960">
    <property type="component" value="Chromosome 9"/>
</dbReference>
<protein>
    <submittedName>
        <fullName evidence="1">Uncharacterized protein</fullName>
    </submittedName>
</protein>
<evidence type="ECO:0000313" key="1">
    <source>
        <dbReference type="EMBL" id="PWZ06461.1"/>
    </source>
</evidence>
<gene>
    <name evidence="1" type="ORF">Zm00014a_041868</name>
</gene>
<organism evidence="1">
    <name type="scientific">Zea mays</name>
    <name type="common">Maize</name>
    <dbReference type="NCBI Taxonomy" id="4577"/>
    <lineage>
        <taxon>Eukaryota</taxon>
        <taxon>Viridiplantae</taxon>
        <taxon>Streptophyta</taxon>
        <taxon>Embryophyta</taxon>
        <taxon>Tracheophyta</taxon>
        <taxon>Spermatophyta</taxon>
        <taxon>Magnoliopsida</taxon>
        <taxon>Liliopsida</taxon>
        <taxon>Poales</taxon>
        <taxon>Poaceae</taxon>
        <taxon>PACMAD clade</taxon>
        <taxon>Panicoideae</taxon>
        <taxon>Andropogonodae</taxon>
        <taxon>Andropogoneae</taxon>
        <taxon>Tripsacinae</taxon>
        <taxon>Zea</taxon>
    </lineage>
</organism>